<comment type="subcellular location">
    <subcellularLocation>
        <location evidence="1">Nucleus</location>
    </subcellularLocation>
</comment>
<dbReference type="EMBL" id="ML977594">
    <property type="protein sequence ID" value="KAF1999675.1"/>
    <property type="molecule type" value="Genomic_DNA"/>
</dbReference>
<dbReference type="Pfam" id="PF00645">
    <property type="entry name" value="zf-PARP"/>
    <property type="match status" value="1"/>
</dbReference>
<organism evidence="8 9">
    <name type="scientific">Amniculicola lignicola CBS 123094</name>
    <dbReference type="NCBI Taxonomy" id="1392246"/>
    <lineage>
        <taxon>Eukaryota</taxon>
        <taxon>Fungi</taxon>
        <taxon>Dikarya</taxon>
        <taxon>Ascomycota</taxon>
        <taxon>Pezizomycotina</taxon>
        <taxon>Dothideomycetes</taxon>
        <taxon>Pleosporomycetidae</taxon>
        <taxon>Pleosporales</taxon>
        <taxon>Amniculicolaceae</taxon>
        <taxon>Amniculicola</taxon>
    </lineage>
</organism>
<feature type="region of interest" description="Disordered" evidence="6">
    <location>
        <begin position="97"/>
        <end position="129"/>
    </location>
</feature>
<proteinExistence type="predicted"/>
<dbReference type="Gene3D" id="3.30.1740.10">
    <property type="entry name" value="Zinc finger, PARP-type"/>
    <property type="match status" value="1"/>
</dbReference>
<dbReference type="InterPro" id="IPR001510">
    <property type="entry name" value="Znf_PARP"/>
</dbReference>
<dbReference type="PROSITE" id="PS50064">
    <property type="entry name" value="ZF_PARP_2"/>
    <property type="match status" value="1"/>
</dbReference>
<dbReference type="GO" id="GO:0005634">
    <property type="term" value="C:nucleus"/>
    <property type="evidence" value="ECO:0007669"/>
    <property type="project" value="UniProtKB-SubCell"/>
</dbReference>
<evidence type="ECO:0000259" key="7">
    <source>
        <dbReference type="PROSITE" id="PS50064"/>
    </source>
</evidence>
<dbReference type="InterPro" id="IPR036957">
    <property type="entry name" value="Znf_PARP_sf"/>
</dbReference>
<gene>
    <name evidence="8" type="ORF">P154DRAFT_436756</name>
</gene>
<feature type="compositionally biased region" description="Basic residues" evidence="6">
    <location>
        <begin position="110"/>
        <end position="121"/>
    </location>
</feature>
<accession>A0A6A5WKP7</accession>
<dbReference type="Proteomes" id="UP000799779">
    <property type="component" value="Unassembled WGS sequence"/>
</dbReference>
<name>A0A6A5WKP7_9PLEO</name>
<feature type="domain" description="PARP-type" evidence="7">
    <location>
        <begin position="1"/>
        <end position="90"/>
    </location>
</feature>
<keyword evidence="4" id="KW-0862">Zinc</keyword>
<evidence type="ECO:0000256" key="2">
    <source>
        <dbReference type="ARBA" id="ARBA00022723"/>
    </source>
</evidence>
<dbReference type="OrthoDB" id="429950at2759"/>
<keyword evidence="5" id="KW-0539">Nucleus</keyword>
<evidence type="ECO:0000256" key="6">
    <source>
        <dbReference type="SAM" id="MobiDB-lite"/>
    </source>
</evidence>
<evidence type="ECO:0000256" key="5">
    <source>
        <dbReference type="ARBA" id="ARBA00023242"/>
    </source>
</evidence>
<evidence type="ECO:0000313" key="8">
    <source>
        <dbReference type="EMBL" id="KAF1999675.1"/>
    </source>
</evidence>
<dbReference type="GO" id="GO:0003677">
    <property type="term" value="F:DNA binding"/>
    <property type="evidence" value="ECO:0007669"/>
    <property type="project" value="InterPro"/>
</dbReference>
<dbReference type="SUPFAM" id="SSF57716">
    <property type="entry name" value="Glucocorticoid receptor-like (DNA-binding domain)"/>
    <property type="match status" value="1"/>
</dbReference>
<evidence type="ECO:0000313" key="9">
    <source>
        <dbReference type="Proteomes" id="UP000799779"/>
    </source>
</evidence>
<evidence type="ECO:0000256" key="1">
    <source>
        <dbReference type="ARBA" id="ARBA00004123"/>
    </source>
</evidence>
<protein>
    <submittedName>
        <fullName evidence="8">Zf-PARP-domain-containing protein</fullName>
    </submittedName>
</protein>
<dbReference type="SMART" id="SM01336">
    <property type="entry name" value="zf-PARP"/>
    <property type="match status" value="1"/>
</dbReference>
<keyword evidence="9" id="KW-1185">Reference proteome</keyword>
<dbReference type="AlphaFoldDB" id="A0A6A5WKP7"/>
<evidence type="ECO:0000256" key="3">
    <source>
        <dbReference type="ARBA" id="ARBA00022771"/>
    </source>
</evidence>
<reference evidence="8" key="1">
    <citation type="journal article" date="2020" name="Stud. Mycol.">
        <title>101 Dothideomycetes genomes: a test case for predicting lifestyles and emergence of pathogens.</title>
        <authorList>
            <person name="Haridas S."/>
            <person name="Albert R."/>
            <person name="Binder M."/>
            <person name="Bloem J."/>
            <person name="Labutti K."/>
            <person name="Salamov A."/>
            <person name="Andreopoulos B."/>
            <person name="Baker S."/>
            <person name="Barry K."/>
            <person name="Bills G."/>
            <person name="Bluhm B."/>
            <person name="Cannon C."/>
            <person name="Castanera R."/>
            <person name="Culley D."/>
            <person name="Daum C."/>
            <person name="Ezra D."/>
            <person name="Gonzalez J."/>
            <person name="Henrissat B."/>
            <person name="Kuo A."/>
            <person name="Liang C."/>
            <person name="Lipzen A."/>
            <person name="Lutzoni F."/>
            <person name="Magnuson J."/>
            <person name="Mondo S."/>
            <person name="Nolan M."/>
            <person name="Ohm R."/>
            <person name="Pangilinan J."/>
            <person name="Park H.-J."/>
            <person name="Ramirez L."/>
            <person name="Alfaro M."/>
            <person name="Sun H."/>
            <person name="Tritt A."/>
            <person name="Yoshinaga Y."/>
            <person name="Zwiers L.-H."/>
            <person name="Turgeon B."/>
            <person name="Goodwin S."/>
            <person name="Spatafora J."/>
            <person name="Crous P."/>
            <person name="Grigoriev I."/>
        </authorList>
    </citation>
    <scope>NUCLEOTIDE SEQUENCE</scope>
    <source>
        <strain evidence="8">CBS 123094</strain>
    </source>
</reference>
<evidence type="ECO:0000256" key="4">
    <source>
        <dbReference type="ARBA" id="ARBA00022833"/>
    </source>
</evidence>
<dbReference type="GO" id="GO:0008270">
    <property type="term" value="F:zinc ion binding"/>
    <property type="evidence" value="ECO:0007669"/>
    <property type="project" value="UniProtKB-KW"/>
</dbReference>
<sequence>EISPNNRAVCKNAECKKAGVKITKGELRFATFFTINDHTSAAFKHWGCVTPAQVENIQTESEGNLDMIDGYDELPASEQKKVRAALAAGHVADEDWRGDVEVNRPGQKGFRVKKTKAKKGKKGDEVRVS</sequence>
<keyword evidence="3" id="KW-0863">Zinc-finger</keyword>
<keyword evidence="2" id="KW-0479">Metal-binding</keyword>
<feature type="non-terminal residue" evidence="8">
    <location>
        <position position="1"/>
    </location>
</feature>